<evidence type="ECO:0008006" key="11">
    <source>
        <dbReference type="Google" id="ProtNLM"/>
    </source>
</evidence>
<evidence type="ECO:0000256" key="3">
    <source>
        <dbReference type="ARBA" id="ARBA00022475"/>
    </source>
</evidence>
<feature type="transmembrane region" description="Helical" evidence="8">
    <location>
        <begin position="21"/>
        <end position="41"/>
    </location>
</feature>
<evidence type="ECO:0000256" key="1">
    <source>
        <dbReference type="ARBA" id="ARBA00004162"/>
    </source>
</evidence>
<comment type="similarity">
    <text evidence="2 7">Belongs to the ExbD/TolR family.</text>
</comment>
<reference evidence="9 10" key="1">
    <citation type="journal article" date="2019" name="Int. J. Syst. Evol. Microbiol.">
        <title>The Global Catalogue of Microorganisms (GCM) 10K type strain sequencing project: providing services to taxonomists for standard genome sequencing and annotation.</title>
        <authorList>
            <consortium name="The Broad Institute Genomics Platform"/>
            <consortium name="The Broad Institute Genome Sequencing Center for Infectious Disease"/>
            <person name="Wu L."/>
            <person name="Ma J."/>
        </authorList>
    </citation>
    <scope>NUCLEOTIDE SEQUENCE [LARGE SCALE GENOMIC DNA]</scope>
    <source>
        <strain evidence="9 10">JCM 15896</strain>
    </source>
</reference>
<organism evidence="9 10">
    <name type="scientific">Aliiglaciecola litoralis</name>
    <dbReference type="NCBI Taxonomy" id="582857"/>
    <lineage>
        <taxon>Bacteria</taxon>
        <taxon>Pseudomonadati</taxon>
        <taxon>Pseudomonadota</taxon>
        <taxon>Gammaproteobacteria</taxon>
        <taxon>Alteromonadales</taxon>
        <taxon>Alteromonadaceae</taxon>
        <taxon>Aliiglaciecola</taxon>
    </lineage>
</organism>
<evidence type="ECO:0000256" key="8">
    <source>
        <dbReference type="SAM" id="Phobius"/>
    </source>
</evidence>
<evidence type="ECO:0000256" key="6">
    <source>
        <dbReference type="ARBA" id="ARBA00023136"/>
    </source>
</evidence>
<protein>
    <recommendedName>
        <fullName evidence="11">Biopolymer transport protein ExbD</fullName>
    </recommendedName>
</protein>
<keyword evidence="7" id="KW-0813">Transport</keyword>
<dbReference type="RefSeq" id="WP_343858142.1">
    <property type="nucleotide sequence ID" value="NZ_BAAAFD010000003.1"/>
</dbReference>
<keyword evidence="5 8" id="KW-1133">Transmembrane helix</keyword>
<evidence type="ECO:0000256" key="7">
    <source>
        <dbReference type="RuleBase" id="RU003879"/>
    </source>
</evidence>
<comment type="subcellular location">
    <subcellularLocation>
        <location evidence="1">Cell membrane</location>
        <topology evidence="1">Single-pass membrane protein</topology>
    </subcellularLocation>
    <subcellularLocation>
        <location evidence="7">Cell membrane</location>
        <topology evidence="7">Single-pass type II membrane protein</topology>
    </subcellularLocation>
</comment>
<accession>A0ABN1LFW2</accession>
<dbReference type="Proteomes" id="UP001500359">
    <property type="component" value="Unassembled WGS sequence"/>
</dbReference>
<dbReference type="Pfam" id="PF02472">
    <property type="entry name" value="ExbD"/>
    <property type="match status" value="1"/>
</dbReference>
<evidence type="ECO:0000313" key="10">
    <source>
        <dbReference type="Proteomes" id="UP001500359"/>
    </source>
</evidence>
<name>A0ABN1LFW2_9ALTE</name>
<dbReference type="EMBL" id="BAAAFD010000003">
    <property type="protein sequence ID" value="GAA0855457.1"/>
    <property type="molecule type" value="Genomic_DNA"/>
</dbReference>
<keyword evidence="6 8" id="KW-0472">Membrane</keyword>
<evidence type="ECO:0000256" key="2">
    <source>
        <dbReference type="ARBA" id="ARBA00005811"/>
    </source>
</evidence>
<evidence type="ECO:0000256" key="4">
    <source>
        <dbReference type="ARBA" id="ARBA00022692"/>
    </source>
</evidence>
<gene>
    <name evidence="9" type="ORF">GCM10009114_14380</name>
</gene>
<keyword evidence="4 7" id="KW-0812">Transmembrane</keyword>
<comment type="caution">
    <text evidence="9">The sequence shown here is derived from an EMBL/GenBank/DDBJ whole genome shotgun (WGS) entry which is preliminary data.</text>
</comment>
<evidence type="ECO:0000256" key="5">
    <source>
        <dbReference type="ARBA" id="ARBA00022989"/>
    </source>
</evidence>
<evidence type="ECO:0000313" key="9">
    <source>
        <dbReference type="EMBL" id="GAA0855457.1"/>
    </source>
</evidence>
<proteinExistence type="inferred from homology"/>
<keyword evidence="3" id="KW-1003">Cell membrane</keyword>
<keyword evidence="7" id="KW-0653">Protein transport</keyword>
<keyword evidence="10" id="KW-1185">Reference proteome</keyword>
<dbReference type="InterPro" id="IPR003400">
    <property type="entry name" value="ExbD"/>
</dbReference>
<sequence length="175" mass="19457">MKKSVRASRMERHHKRMAKESKLSLVSLMDIFTILVFFLMFNASDVQVLQTDQSVKLPESTAETAAQETLVLLVNAKHILLQGQKMADVATVMAQSDDIIPALEKELIYQKNRVKIIAINDSPEQNPNDIARAITIMGDQAIPYSLLKKIMQTCAQAGYTNISLAVEQKPTKGDA</sequence>